<evidence type="ECO:0000313" key="2">
    <source>
        <dbReference type="Proteomes" id="UP000238348"/>
    </source>
</evidence>
<dbReference type="SUPFAM" id="SSF48452">
    <property type="entry name" value="TPR-like"/>
    <property type="match status" value="2"/>
</dbReference>
<dbReference type="Gene3D" id="1.25.40.10">
    <property type="entry name" value="Tetratricopeptide repeat domain"/>
    <property type="match status" value="1"/>
</dbReference>
<name>A0A2L0EI97_SORCE</name>
<reference evidence="1 2" key="1">
    <citation type="submission" date="2015-09" db="EMBL/GenBank/DDBJ databases">
        <title>Sorangium comparison.</title>
        <authorList>
            <person name="Zaburannyi N."/>
            <person name="Bunk B."/>
            <person name="Overmann J."/>
            <person name="Mueller R."/>
        </authorList>
    </citation>
    <scope>NUCLEOTIDE SEQUENCE [LARGE SCALE GENOMIC DNA]</scope>
    <source>
        <strain evidence="1 2">So ce26</strain>
    </source>
</reference>
<dbReference type="Proteomes" id="UP000238348">
    <property type="component" value="Chromosome"/>
</dbReference>
<sequence length="355" mass="37539">MPWVRGVLVKLRALLCRDAPAETAALSELLLQVEPTAEAANLVVFALGATSIVADVAGRLDFAARITARTAALAARFGEQQPDVPAWAIAAEAHRVGYVAEDPWAGLTQAAVAEEICRRTGNRRLQLLLSAVRGTSLWYLGALDEAERELGALAAVHPELGLLSAYPMFCRSGVLADRGALDEARAEAERLVASARARGVGLDEGRGRWALGAALLRAGRLEEAEREVLAARELLAAVALDAPGLLATLAAARLAAGRVDEALAAASEGLDRYLAQGAAGFFRGAQVRLVHAECLHGAGRIDEARGAVASARERLLAIAARIEDPAYRRMFLEDVPENARTLELARAWQGGGGDR</sequence>
<proteinExistence type="predicted"/>
<dbReference type="AlphaFoldDB" id="A0A2L0EI97"/>
<gene>
    <name evidence="1" type="ORF">SOCE26_004030</name>
</gene>
<dbReference type="EMBL" id="CP012673">
    <property type="protein sequence ID" value="AUX39021.1"/>
    <property type="molecule type" value="Genomic_DNA"/>
</dbReference>
<evidence type="ECO:0008006" key="3">
    <source>
        <dbReference type="Google" id="ProtNLM"/>
    </source>
</evidence>
<accession>A0A2L0EI97</accession>
<dbReference type="InterPro" id="IPR011990">
    <property type="entry name" value="TPR-like_helical_dom_sf"/>
</dbReference>
<evidence type="ECO:0000313" key="1">
    <source>
        <dbReference type="EMBL" id="AUX39021.1"/>
    </source>
</evidence>
<protein>
    <recommendedName>
        <fullName evidence="3">MalT-like TPR region domain-containing protein</fullName>
    </recommendedName>
</protein>
<organism evidence="1 2">
    <name type="scientific">Sorangium cellulosum</name>
    <name type="common">Polyangium cellulosum</name>
    <dbReference type="NCBI Taxonomy" id="56"/>
    <lineage>
        <taxon>Bacteria</taxon>
        <taxon>Pseudomonadati</taxon>
        <taxon>Myxococcota</taxon>
        <taxon>Polyangia</taxon>
        <taxon>Polyangiales</taxon>
        <taxon>Polyangiaceae</taxon>
        <taxon>Sorangium</taxon>
    </lineage>
</organism>